<protein>
    <recommendedName>
        <fullName evidence="2">C2H2-type domain-containing protein</fullName>
    </recommendedName>
</protein>
<dbReference type="Proteomes" id="UP000054560">
    <property type="component" value="Unassembled WGS sequence"/>
</dbReference>
<dbReference type="PROSITE" id="PS00028">
    <property type="entry name" value="ZINC_FINGER_C2H2_1"/>
    <property type="match status" value="1"/>
</dbReference>
<feature type="region of interest" description="Disordered" evidence="1">
    <location>
        <begin position="187"/>
        <end position="264"/>
    </location>
</feature>
<dbReference type="GeneID" id="25913150"/>
<dbReference type="AlphaFoldDB" id="A0A0L0FEA4"/>
<feature type="compositionally biased region" description="Low complexity" evidence="1">
    <location>
        <begin position="84"/>
        <end position="94"/>
    </location>
</feature>
<dbReference type="EMBL" id="KQ244062">
    <property type="protein sequence ID" value="KNC74816.1"/>
    <property type="molecule type" value="Genomic_DNA"/>
</dbReference>
<name>A0A0L0FEA4_9EUKA</name>
<evidence type="ECO:0000259" key="2">
    <source>
        <dbReference type="PROSITE" id="PS00028"/>
    </source>
</evidence>
<keyword evidence="4" id="KW-1185">Reference proteome</keyword>
<evidence type="ECO:0000313" key="3">
    <source>
        <dbReference type="EMBL" id="KNC74816.1"/>
    </source>
</evidence>
<evidence type="ECO:0000256" key="1">
    <source>
        <dbReference type="SAM" id="MobiDB-lite"/>
    </source>
</evidence>
<reference evidence="3 4" key="1">
    <citation type="submission" date="2011-02" db="EMBL/GenBank/DDBJ databases">
        <title>The Genome Sequence of Sphaeroforma arctica JP610.</title>
        <authorList>
            <consortium name="The Broad Institute Genome Sequencing Platform"/>
            <person name="Russ C."/>
            <person name="Cuomo C."/>
            <person name="Young S.K."/>
            <person name="Zeng Q."/>
            <person name="Gargeya S."/>
            <person name="Alvarado L."/>
            <person name="Berlin A."/>
            <person name="Chapman S.B."/>
            <person name="Chen Z."/>
            <person name="Freedman E."/>
            <person name="Gellesch M."/>
            <person name="Goldberg J."/>
            <person name="Griggs A."/>
            <person name="Gujja S."/>
            <person name="Heilman E."/>
            <person name="Heiman D."/>
            <person name="Howarth C."/>
            <person name="Mehta T."/>
            <person name="Neiman D."/>
            <person name="Pearson M."/>
            <person name="Roberts A."/>
            <person name="Saif S."/>
            <person name="Shea T."/>
            <person name="Shenoy N."/>
            <person name="Sisk P."/>
            <person name="Stolte C."/>
            <person name="Sykes S."/>
            <person name="White J."/>
            <person name="Yandava C."/>
            <person name="Burger G."/>
            <person name="Gray M.W."/>
            <person name="Holland P.W.H."/>
            <person name="King N."/>
            <person name="Lang F.B.F."/>
            <person name="Roger A.J."/>
            <person name="Ruiz-Trillo I."/>
            <person name="Haas B."/>
            <person name="Nusbaum C."/>
            <person name="Birren B."/>
        </authorList>
    </citation>
    <scope>NUCLEOTIDE SEQUENCE [LARGE SCALE GENOMIC DNA]</scope>
    <source>
        <strain evidence="3 4">JP610</strain>
    </source>
</reference>
<feature type="compositionally biased region" description="Basic and acidic residues" evidence="1">
    <location>
        <begin position="208"/>
        <end position="223"/>
    </location>
</feature>
<dbReference type="RefSeq" id="XP_014148718.1">
    <property type="nucleotide sequence ID" value="XM_014293243.1"/>
</dbReference>
<feature type="region of interest" description="Disordered" evidence="1">
    <location>
        <begin position="506"/>
        <end position="525"/>
    </location>
</feature>
<feature type="domain" description="C2H2-type" evidence="2">
    <location>
        <begin position="532"/>
        <end position="555"/>
    </location>
</feature>
<evidence type="ECO:0000313" key="4">
    <source>
        <dbReference type="Proteomes" id="UP000054560"/>
    </source>
</evidence>
<dbReference type="InterPro" id="IPR013087">
    <property type="entry name" value="Znf_C2H2_type"/>
</dbReference>
<feature type="compositionally biased region" description="Polar residues" evidence="1">
    <location>
        <begin position="225"/>
        <end position="250"/>
    </location>
</feature>
<proteinExistence type="predicted"/>
<organism evidence="3 4">
    <name type="scientific">Sphaeroforma arctica JP610</name>
    <dbReference type="NCBI Taxonomy" id="667725"/>
    <lineage>
        <taxon>Eukaryota</taxon>
        <taxon>Ichthyosporea</taxon>
        <taxon>Ichthyophonida</taxon>
        <taxon>Sphaeroforma</taxon>
    </lineage>
</organism>
<sequence>MIKCNANSSHGSAGVDVDDCDDESRILSLFLHRCEVDKKKSNRSSASNEQLRSDLVKMYLEDGDAKTTDFSRARSASVDEPDTSRASTATSFRSDTTHDEPIVTVNAGKDSIHSSTAKCTESAEWKLVDDEKYKQGIVHTHTREDYINEPDGTVDENKKLVRHVEGQDRTYEESAIARECMSSVAECDRAPQKSRAQEARGQDSNPELYRDNSSKICRPHEGETFEQSRNGNPTQRSTQGDDIVSISQQGPRDEGLDDINNVTTAAPSPYQVHQAQPEEELKRQSLCLPPIYSQPQTKHVNVHTSTIAKLQTIVVDVESAVGRIHHSDMPQMPESTSIGDWEHRVPVKDRSTSVASEIPHLFKSLSAERINNHGSREKMPVSHSHSHTPTVSRAPHFVVIKPQLSHCEDTRAPSLIIPGPNFSVRISTPGMICGGIGVGGYQAHYNTLNDNHVSRSANPFVRGTGERVMSDVCVPTSDASENGASEDRPLDISMVMGINRNNFLSNPLPPNVGENGKRKRRKVEDLEKRYPCTQPDCDRRYASVQARYLHIRLKHRWGETVDE</sequence>
<feature type="compositionally biased region" description="Basic and acidic residues" evidence="1">
    <location>
        <begin position="187"/>
        <end position="201"/>
    </location>
</feature>
<feature type="region of interest" description="Disordered" evidence="1">
    <location>
        <begin position="69"/>
        <end position="94"/>
    </location>
</feature>
<accession>A0A0L0FEA4</accession>
<gene>
    <name evidence="3" type="ORF">SARC_12646</name>
</gene>